<sequence>MQEELHKSGENQLSETDPDARSMMVKGTESLVGYNIQSVVDDEHNLIVHTEATNVNDIQALAGLAKSAKEILDLPDNPGEPIDILADKGYYDATNLAEVEALGMEPFVAERKSKPRQAGGYGPREFEYDEEADVYVCPEGQELTSNGRWYHQRESRGGRAQTDRRFQRYRLSNSICSQCPIREQCLSEAARRNRHGKVIYHHEHAAALARNHQRLQEWPEVYPSRQAIVEHPFGTIKRSWGAYFTLVRGLDQVDGEFSLLACCYNLRRSVSILGVPELIRRLKGRTSPANGPLPGLGGSLEDFVATFGAYLLLVSQIKPPRPIFA</sequence>
<dbReference type="RefSeq" id="WP_136459826.1">
    <property type="nucleotide sequence ID" value="NZ_SRSF01000005.1"/>
</dbReference>
<proteinExistence type="predicted"/>
<dbReference type="EMBL" id="SRSF01000005">
    <property type="protein sequence ID" value="THH37979.1"/>
    <property type="molecule type" value="Genomic_DNA"/>
</dbReference>
<dbReference type="PANTHER" id="PTHR33408">
    <property type="entry name" value="TRANSPOSASE"/>
    <property type="match status" value="1"/>
</dbReference>
<evidence type="ECO:0000313" key="3">
    <source>
        <dbReference type="EMBL" id="THH37979.1"/>
    </source>
</evidence>
<name>A0A4S4NEQ0_9BACT</name>
<accession>A0A4S4NEQ0</accession>
<dbReference type="Proteomes" id="UP000308528">
    <property type="component" value="Unassembled WGS sequence"/>
</dbReference>
<protein>
    <recommendedName>
        <fullName evidence="2">Transposase DDE domain-containing protein</fullName>
    </recommendedName>
</protein>
<dbReference type="InterPro" id="IPR025668">
    <property type="entry name" value="Tnp_DDE_dom"/>
</dbReference>
<gene>
    <name evidence="3" type="ORF">E4021_13185</name>
</gene>
<dbReference type="OrthoDB" id="1454687at2"/>
<evidence type="ECO:0000313" key="4">
    <source>
        <dbReference type="Proteomes" id="UP000308528"/>
    </source>
</evidence>
<evidence type="ECO:0000256" key="1">
    <source>
        <dbReference type="SAM" id="MobiDB-lite"/>
    </source>
</evidence>
<organism evidence="3 4">
    <name type="scientific">Neolewinella litorea</name>
    <dbReference type="NCBI Taxonomy" id="2562452"/>
    <lineage>
        <taxon>Bacteria</taxon>
        <taxon>Pseudomonadati</taxon>
        <taxon>Bacteroidota</taxon>
        <taxon>Saprospiria</taxon>
        <taxon>Saprospirales</taxon>
        <taxon>Lewinellaceae</taxon>
        <taxon>Neolewinella</taxon>
    </lineage>
</organism>
<feature type="region of interest" description="Disordered" evidence="1">
    <location>
        <begin position="1"/>
        <end position="21"/>
    </location>
</feature>
<dbReference type="Pfam" id="PF13751">
    <property type="entry name" value="DDE_Tnp_1_6"/>
    <property type="match status" value="1"/>
</dbReference>
<dbReference type="PANTHER" id="PTHR33408:SF4">
    <property type="entry name" value="TRANSPOSASE DDE DOMAIN-CONTAINING PROTEIN"/>
    <property type="match status" value="1"/>
</dbReference>
<evidence type="ECO:0000259" key="2">
    <source>
        <dbReference type="Pfam" id="PF13751"/>
    </source>
</evidence>
<reference evidence="3 4" key="1">
    <citation type="submission" date="2019-04" db="EMBL/GenBank/DDBJ databases">
        <title>Lewinella litorea sp. nov., isolated from a marine sand.</title>
        <authorList>
            <person name="Yoon J.-H."/>
        </authorList>
    </citation>
    <scope>NUCLEOTIDE SEQUENCE [LARGE SCALE GENOMIC DNA]</scope>
    <source>
        <strain evidence="3 4">HSMS-39</strain>
    </source>
</reference>
<keyword evidence="4" id="KW-1185">Reference proteome</keyword>
<comment type="caution">
    <text evidence="3">The sequence shown here is derived from an EMBL/GenBank/DDBJ whole genome shotgun (WGS) entry which is preliminary data.</text>
</comment>
<feature type="domain" description="Transposase DDE" evidence="2">
    <location>
        <begin position="136"/>
        <end position="268"/>
    </location>
</feature>
<dbReference type="AlphaFoldDB" id="A0A4S4NEQ0"/>